<evidence type="ECO:0000313" key="2">
    <source>
        <dbReference type="EMBL" id="CAL0331514.1"/>
    </source>
</evidence>
<reference evidence="2 3" key="1">
    <citation type="submission" date="2024-03" db="EMBL/GenBank/DDBJ databases">
        <authorList>
            <person name="Martinez-Hernandez J."/>
        </authorList>
    </citation>
    <scope>NUCLEOTIDE SEQUENCE [LARGE SCALE GENOMIC DNA]</scope>
</reference>
<dbReference type="EMBL" id="CAXHTB010000023">
    <property type="protein sequence ID" value="CAL0331514.1"/>
    <property type="molecule type" value="Genomic_DNA"/>
</dbReference>
<evidence type="ECO:0000313" key="3">
    <source>
        <dbReference type="Proteomes" id="UP001497480"/>
    </source>
</evidence>
<feature type="compositionally biased region" description="Basic and acidic residues" evidence="1">
    <location>
        <begin position="49"/>
        <end position="60"/>
    </location>
</feature>
<dbReference type="AlphaFoldDB" id="A0AAV1YET6"/>
<feature type="region of interest" description="Disordered" evidence="1">
    <location>
        <begin position="24"/>
        <end position="70"/>
    </location>
</feature>
<name>A0AAV1YET6_LUPLU</name>
<gene>
    <name evidence="2" type="ORF">LLUT_LOCUS32574</name>
</gene>
<sequence>MLSSHNVHPKEVDIEIGFDKKIAASKPNSHGHGQARGAMPMKPLSAHHGHVDIRSYEMKLGHRGNIRAGS</sequence>
<proteinExistence type="predicted"/>
<comment type="caution">
    <text evidence="2">The sequence shown here is derived from an EMBL/GenBank/DDBJ whole genome shotgun (WGS) entry which is preliminary data.</text>
</comment>
<evidence type="ECO:0000256" key="1">
    <source>
        <dbReference type="SAM" id="MobiDB-lite"/>
    </source>
</evidence>
<organism evidence="2 3">
    <name type="scientific">Lupinus luteus</name>
    <name type="common">European yellow lupine</name>
    <dbReference type="NCBI Taxonomy" id="3873"/>
    <lineage>
        <taxon>Eukaryota</taxon>
        <taxon>Viridiplantae</taxon>
        <taxon>Streptophyta</taxon>
        <taxon>Embryophyta</taxon>
        <taxon>Tracheophyta</taxon>
        <taxon>Spermatophyta</taxon>
        <taxon>Magnoliopsida</taxon>
        <taxon>eudicotyledons</taxon>
        <taxon>Gunneridae</taxon>
        <taxon>Pentapetalae</taxon>
        <taxon>rosids</taxon>
        <taxon>fabids</taxon>
        <taxon>Fabales</taxon>
        <taxon>Fabaceae</taxon>
        <taxon>Papilionoideae</taxon>
        <taxon>50 kb inversion clade</taxon>
        <taxon>genistoids sensu lato</taxon>
        <taxon>core genistoids</taxon>
        <taxon>Genisteae</taxon>
        <taxon>Lupinus</taxon>
    </lineage>
</organism>
<feature type="compositionally biased region" description="Basic residues" evidence="1">
    <location>
        <begin position="61"/>
        <end position="70"/>
    </location>
</feature>
<dbReference type="Proteomes" id="UP001497480">
    <property type="component" value="Unassembled WGS sequence"/>
</dbReference>
<protein>
    <submittedName>
        <fullName evidence="2">Uncharacterized protein</fullName>
    </submittedName>
</protein>
<accession>A0AAV1YET6</accession>
<keyword evidence="3" id="KW-1185">Reference proteome</keyword>